<proteinExistence type="predicted"/>
<keyword evidence="2" id="KW-1185">Reference proteome</keyword>
<protein>
    <submittedName>
        <fullName evidence="1">Uncharacterized protein</fullName>
    </submittedName>
</protein>
<sequence length="144" mass="16495">MRLCLVPWHILAKFEAIWYFLGCAILIGIVAALVVHAVLRTFILVFKLDQKRVPKPRDVPATGHDVKSYRQARENKRRRAEKEQQEIEVRAKVLASSPLIRDALKNIQRNEKEKDTISPRVGRPDQSASLLGQTILEQTDEEDS</sequence>
<accession>A0ACC2ZWZ2</accession>
<gene>
    <name evidence="1" type="ORF">H2198_008502</name>
</gene>
<dbReference type="EMBL" id="JAPDRQ010000209">
    <property type="protein sequence ID" value="KAJ9652229.1"/>
    <property type="molecule type" value="Genomic_DNA"/>
</dbReference>
<organism evidence="1 2">
    <name type="scientific">Neophaeococcomyces mojaviensis</name>
    <dbReference type="NCBI Taxonomy" id="3383035"/>
    <lineage>
        <taxon>Eukaryota</taxon>
        <taxon>Fungi</taxon>
        <taxon>Dikarya</taxon>
        <taxon>Ascomycota</taxon>
        <taxon>Pezizomycotina</taxon>
        <taxon>Eurotiomycetes</taxon>
        <taxon>Chaetothyriomycetidae</taxon>
        <taxon>Chaetothyriales</taxon>
        <taxon>Chaetothyriales incertae sedis</taxon>
        <taxon>Neophaeococcomyces</taxon>
    </lineage>
</organism>
<dbReference type="Proteomes" id="UP001172386">
    <property type="component" value="Unassembled WGS sequence"/>
</dbReference>
<name>A0ACC2ZWZ2_9EURO</name>
<comment type="caution">
    <text evidence="1">The sequence shown here is derived from an EMBL/GenBank/DDBJ whole genome shotgun (WGS) entry which is preliminary data.</text>
</comment>
<evidence type="ECO:0000313" key="1">
    <source>
        <dbReference type="EMBL" id="KAJ9652229.1"/>
    </source>
</evidence>
<evidence type="ECO:0000313" key="2">
    <source>
        <dbReference type="Proteomes" id="UP001172386"/>
    </source>
</evidence>
<reference evidence="1" key="1">
    <citation type="submission" date="2022-10" db="EMBL/GenBank/DDBJ databases">
        <title>Culturing micro-colonial fungi from biological soil crusts in the Mojave desert and describing Neophaeococcomyces mojavensis, and introducing the new genera and species Taxawa tesnikishii.</title>
        <authorList>
            <person name="Kurbessoian T."/>
            <person name="Stajich J.E."/>
        </authorList>
    </citation>
    <scope>NUCLEOTIDE SEQUENCE</scope>
    <source>
        <strain evidence="1">JES_112</strain>
    </source>
</reference>